<dbReference type="OrthoDB" id="681719at2759"/>
<dbReference type="AlphaFoldDB" id="A0A8I6YHF6"/>
<organism evidence="1 2">
    <name type="scientific">Hordeum vulgare subsp. vulgare</name>
    <name type="common">Domesticated barley</name>
    <dbReference type="NCBI Taxonomy" id="112509"/>
    <lineage>
        <taxon>Eukaryota</taxon>
        <taxon>Viridiplantae</taxon>
        <taxon>Streptophyta</taxon>
        <taxon>Embryophyta</taxon>
        <taxon>Tracheophyta</taxon>
        <taxon>Spermatophyta</taxon>
        <taxon>Magnoliopsida</taxon>
        <taxon>Liliopsida</taxon>
        <taxon>Poales</taxon>
        <taxon>Poaceae</taxon>
        <taxon>BOP clade</taxon>
        <taxon>Pooideae</taxon>
        <taxon>Triticodae</taxon>
        <taxon>Triticeae</taxon>
        <taxon>Hordeinae</taxon>
        <taxon>Hordeum</taxon>
    </lineage>
</organism>
<evidence type="ECO:0000313" key="1">
    <source>
        <dbReference type="EnsemblPlants" id="HORVU.MOREX.r3.7HG0649660.1"/>
    </source>
</evidence>
<reference evidence="1" key="3">
    <citation type="submission" date="2022-01" db="UniProtKB">
        <authorList>
            <consortium name="EnsemblPlants"/>
        </authorList>
    </citation>
    <scope>IDENTIFICATION</scope>
    <source>
        <strain evidence="1">subsp. vulgare</strain>
    </source>
</reference>
<dbReference type="PANTHER" id="PTHR31257">
    <property type="entry name" value="RICIN B-LIKE LECTIN EULS3"/>
    <property type="match status" value="1"/>
</dbReference>
<dbReference type="Proteomes" id="UP000011116">
    <property type="component" value="Chromosome 7H"/>
</dbReference>
<reference evidence="1" key="2">
    <citation type="submission" date="2020-10" db="EMBL/GenBank/DDBJ databases">
        <authorList>
            <person name="Scholz U."/>
            <person name="Mascher M."/>
            <person name="Fiebig A."/>
        </authorList>
    </citation>
    <scope>NUCLEOTIDE SEQUENCE [LARGE SCALE GENOMIC DNA]</scope>
    <source>
        <strain evidence="1">cv. Morex</strain>
    </source>
</reference>
<dbReference type="SUPFAM" id="SSF50370">
    <property type="entry name" value="Ricin B-like lectins"/>
    <property type="match status" value="1"/>
</dbReference>
<dbReference type="InterPro" id="IPR040249">
    <property type="entry name" value="Ricin_B-like_lectin_EULS3-like"/>
</dbReference>
<sequence length="151" mass="17040">METGQPMRLYCRTDTDLNAAARDGRVLLVTADPNDESQHWFQYYDIVGKLTDDQGRRAFALVNRATGQAMVNKTSNVCLVDYSDQRVEISMMWSMGVKLPNGFSEVRMLTDTSCTLNVVNGWVQEDALIGLYSPEPHNDHAIWRIVPINGE</sequence>
<gene>
    <name evidence="1" type="primary">LOC123413141</name>
</gene>
<dbReference type="KEGG" id="hvg:123413141"/>
<dbReference type="RefSeq" id="XP_044962028.1">
    <property type="nucleotide sequence ID" value="XM_045106093.1"/>
</dbReference>
<proteinExistence type="predicted"/>
<accession>A0A8I6YHF6</accession>
<dbReference type="InterPro" id="IPR035992">
    <property type="entry name" value="Ricin_B-like_lectins"/>
</dbReference>
<dbReference type="Gramene" id="HORVU.MOREX.r3.7HG0649660.1">
    <property type="protein sequence ID" value="HORVU.MOREX.r3.7HG0649660.1"/>
    <property type="gene ID" value="HORVU.MOREX.r3.7HG0649660"/>
</dbReference>
<dbReference type="SMR" id="A0A8I6YHF6"/>
<reference evidence="2" key="1">
    <citation type="journal article" date="2012" name="Nature">
        <title>A physical, genetic and functional sequence assembly of the barley genome.</title>
        <authorList>
            <consortium name="The International Barley Genome Sequencing Consortium"/>
            <person name="Mayer K.F."/>
            <person name="Waugh R."/>
            <person name="Brown J.W."/>
            <person name="Schulman A."/>
            <person name="Langridge P."/>
            <person name="Platzer M."/>
            <person name="Fincher G.B."/>
            <person name="Muehlbauer G.J."/>
            <person name="Sato K."/>
            <person name="Close T.J."/>
            <person name="Wise R.P."/>
            <person name="Stein N."/>
        </authorList>
    </citation>
    <scope>NUCLEOTIDE SEQUENCE [LARGE SCALE GENOMIC DNA]</scope>
    <source>
        <strain evidence="2">cv. Morex</strain>
    </source>
</reference>
<name>A0A8I6YHF6_HORVV</name>
<dbReference type="PANTHER" id="PTHR31257:SF24">
    <property type="entry name" value="OS12G0184300 PROTEIN"/>
    <property type="match status" value="1"/>
</dbReference>
<dbReference type="GeneID" id="123413141"/>
<keyword evidence="2" id="KW-1185">Reference proteome</keyword>
<dbReference type="EnsemblPlants" id="HORVU.MOREX.r3.7HG0649660.1">
    <property type="protein sequence ID" value="HORVU.MOREX.r3.7HG0649660.1"/>
    <property type="gene ID" value="HORVU.MOREX.r3.7HG0649660"/>
</dbReference>
<protein>
    <submittedName>
        <fullName evidence="1">Uncharacterized protein</fullName>
    </submittedName>
</protein>
<evidence type="ECO:0000313" key="2">
    <source>
        <dbReference type="Proteomes" id="UP000011116"/>
    </source>
</evidence>